<evidence type="ECO:0000313" key="3">
    <source>
        <dbReference type="Proteomes" id="UP001195483"/>
    </source>
</evidence>
<dbReference type="AlphaFoldDB" id="A0AAE0SJE9"/>
<comment type="caution">
    <text evidence="2">The sequence shown here is derived from an EMBL/GenBank/DDBJ whole genome shotgun (WGS) entry which is preliminary data.</text>
</comment>
<evidence type="ECO:0000313" key="2">
    <source>
        <dbReference type="EMBL" id="KAK3593034.1"/>
    </source>
</evidence>
<gene>
    <name evidence="2" type="ORF">CHS0354_005398</name>
</gene>
<reference evidence="2" key="3">
    <citation type="submission" date="2023-05" db="EMBL/GenBank/DDBJ databases">
        <authorList>
            <person name="Smith C.H."/>
        </authorList>
    </citation>
    <scope>NUCLEOTIDE SEQUENCE</scope>
    <source>
        <strain evidence="2">CHS0354</strain>
        <tissue evidence="2">Mantle</tissue>
    </source>
</reference>
<keyword evidence="3" id="KW-1185">Reference proteome</keyword>
<dbReference type="InterPro" id="IPR014729">
    <property type="entry name" value="Rossmann-like_a/b/a_fold"/>
</dbReference>
<dbReference type="PANTHER" id="PTHR46989">
    <property type="entry name" value="USP DOMAIN-CONTAINING PROTEIN"/>
    <property type="match status" value="1"/>
</dbReference>
<dbReference type="PANTHER" id="PTHR46989:SF3">
    <property type="entry name" value="USPA DOMAIN-CONTAINING PROTEIN"/>
    <property type="match status" value="1"/>
</dbReference>
<reference evidence="2" key="1">
    <citation type="journal article" date="2021" name="Genome Biol. Evol.">
        <title>A High-Quality Reference Genome for a Parasitic Bivalve with Doubly Uniparental Inheritance (Bivalvia: Unionida).</title>
        <authorList>
            <person name="Smith C.H."/>
        </authorList>
    </citation>
    <scope>NUCLEOTIDE SEQUENCE</scope>
    <source>
        <strain evidence="2">CHS0354</strain>
    </source>
</reference>
<dbReference type="SUPFAM" id="SSF52402">
    <property type="entry name" value="Adenine nucleotide alpha hydrolases-like"/>
    <property type="match status" value="1"/>
</dbReference>
<protein>
    <recommendedName>
        <fullName evidence="1">UspA domain-containing protein</fullName>
    </recommendedName>
</protein>
<dbReference type="CDD" id="cd23659">
    <property type="entry name" value="USP_At3g01520-like"/>
    <property type="match status" value="1"/>
</dbReference>
<dbReference type="Proteomes" id="UP001195483">
    <property type="component" value="Unassembled WGS sequence"/>
</dbReference>
<dbReference type="PRINTS" id="PR01438">
    <property type="entry name" value="UNVRSLSTRESS"/>
</dbReference>
<accession>A0AAE0SJE9</accession>
<organism evidence="2 3">
    <name type="scientific">Potamilus streckersoni</name>
    <dbReference type="NCBI Taxonomy" id="2493646"/>
    <lineage>
        <taxon>Eukaryota</taxon>
        <taxon>Metazoa</taxon>
        <taxon>Spiralia</taxon>
        <taxon>Lophotrochozoa</taxon>
        <taxon>Mollusca</taxon>
        <taxon>Bivalvia</taxon>
        <taxon>Autobranchia</taxon>
        <taxon>Heteroconchia</taxon>
        <taxon>Palaeoheterodonta</taxon>
        <taxon>Unionida</taxon>
        <taxon>Unionoidea</taxon>
        <taxon>Unionidae</taxon>
        <taxon>Ambleminae</taxon>
        <taxon>Lampsilini</taxon>
        <taxon>Potamilus</taxon>
    </lineage>
</organism>
<proteinExistence type="predicted"/>
<name>A0AAE0SJE9_9BIVA</name>
<dbReference type="InterPro" id="IPR006015">
    <property type="entry name" value="Universal_stress_UspA"/>
</dbReference>
<feature type="domain" description="UspA" evidence="1">
    <location>
        <begin position="6"/>
        <end position="150"/>
    </location>
</feature>
<reference evidence="2" key="2">
    <citation type="journal article" date="2021" name="Genome Biol. Evol.">
        <title>Developing a high-quality reference genome for a parasitic bivalve with doubly uniparental inheritance (Bivalvia: Unionida).</title>
        <authorList>
            <person name="Smith C.H."/>
        </authorList>
    </citation>
    <scope>NUCLEOTIDE SEQUENCE</scope>
    <source>
        <strain evidence="2">CHS0354</strain>
        <tissue evidence="2">Mantle</tissue>
    </source>
</reference>
<sequence length="153" mass="16744">MAGKERKVLVSVDGSEHSMRAFDWYCENIHKPGDYCLALNVTEFSMHGLPGILSNPDAVVDEYKQIKQVTDKLMSDFADKMRQKGIKGSADTVPGGGSSPGEEIVKMAESNKVNLIVMGTRGLGKLRRTILGSVSDYVLHHANCPVVIVRPEQ</sequence>
<dbReference type="Pfam" id="PF00582">
    <property type="entry name" value="Usp"/>
    <property type="match status" value="1"/>
</dbReference>
<dbReference type="EMBL" id="JAEAOA010000379">
    <property type="protein sequence ID" value="KAK3593034.1"/>
    <property type="molecule type" value="Genomic_DNA"/>
</dbReference>
<dbReference type="InterPro" id="IPR006016">
    <property type="entry name" value="UspA"/>
</dbReference>
<dbReference type="Gene3D" id="3.40.50.620">
    <property type="entry name" value="HUPs"/>
    <property type="match status" value="1"/>
</dbReference>
<evidence type="ECO:0000259" key="1">
    <source>
        <dbReference type="Pfam" id="PF00582"/>
    </source>
</evidence>